<dbReference type="HAMAP" id="MF_00409">
    <property type="entry name" value="LpxK"/>
    <property type="match status" value="1"/>
</dbReference>
<evidence type="ECO:0000256" key="2">
    <source>
        <dbReference type="ARBA" id="ARBA00004870"/>
    </source>
</evidence>
<keyword evidence="9 13" id="KW-0418">Kinase</keyword>
<dbReference type="EMBL" id="AP024485">
    <property type="protein sequence ID" value="BCS88290.1"/>
    <property type="molecule type" value="Genomic_DNA"/>
</dbReference>
<comment type="pathway">
    <text evidence="2 13">Glycolipid biosynthesis; lipid IV(A) biosynthesis; lipid IV(A) from (3R)-3-hydroxytetradecanoyl-[acyl-carrier-protein] and UDP-N-acetyl-alpha-D-glucosamine: step 6/6.</text>
</comment>
<evidence type="ECO:0000256" key="4">
    <source>
        <dbReference type="ARBA" id="ARBA00016436"/>
    </source>
</evidence>
<proteinExistence type="inferred from homology"/>
<dbReference type="RefSeq" id="WP_229595820.1">
    <property type="nucleotide sequence ID" value="NZ_AP024485.1"/>
</dbReference>
<evidence type="ECO:0000256" key="9">
    <source>
        <dbReference type="ARBA" id="ARBA00022777"/>
    </source>
</evidence>
<evidence type="ECO:0000256" key="11">
    <source>
        <dbReference type="ARBA" id="ARBA00023098"/>
    </source>
</evidence>
<reference evidence="14" key="1">
    <citation type="journal article" date="2022" name="Arch. Microbiol.">
        <title>Pseudodesulfovibrio sediminis sp. nov., a mesophilic and neutrophilic sulfate-reducing bacterium isolated from sediment of a brackish lake.</title>
        <authorList>
            <person name="Takahashi A."/>
            <person name="Kojima H."/>
            <person name="Watanabe M."/>
            <person name="Fukui M."/>
        </authorList>
    </citation>
    <scope>NUCLEOTIDE SEQUENCE</scope>
    <source>
        <strain evidence="14">SF6</strain>
    </source>
</reference>
<evidence type="ECO:0000256" key="3">
    <source>
        <dbReference type="ARBA" id="ARBA00012071"/>
    </source>
</evidence>
<gene>
    <name evidence="13 14" type="primary">lpxK</name>
    <name evidence="14" type="ORF">PSDVSF_15320</name>
</gene>
<evidence type="ECO:0000256" key="7">
    <source>
        <dbReference type="ARBA" id="ARBA00022679"/>
    </source>
</evidence>
<evidence type="ECO:0000256" key="12">
    <source>
        <dbReference type="ARBA" id="ARBA00029757"/>
    </source>
</evidence>
<evidence type="ECO:0000256" key="10">
    <source>
        <dbReference type="ARBA" id="ARBA00022840"/>
    </source>
</evidence>
<accession>A0ABM7P5U1</accession>
<dbReference type="InterPro" id="IPR003758">
    <property type="entry name" value="LpxK"/>
</dbReference>
<dbReference type="PANTHER" id="PTHR42724:SF1">
    <property type="entry name" value="TETRAACYLDISACCHARIDE 4'-KINASE, MITOCHONDRIAL-RELATED"/>
    <property type="match status" value="1"/>
</dbReference>
<dbReference type="Pfam" id="PF02606">
    <property type="entry name" value="LpxK"/>
    <property type="match status" value="1"/>
</dbReference>
<comment type="similarity">
    <text evidence="13">Belongs to the LpxK family.</text>
</comment>
<evidence type="ECO:0000256" key="6">
    <source>
        <dbReference type="ARBA" id="ARBA00022556"/>
    </source>
</evidence>
<dbReference type="Proteomes" id="UP001053296">
    <property type="component" value="Chromosome"/>
</dbReference>
<dbReference type="NCBIfam" id="TIGR00682">
    <property type="entry name" value="lpxK"/>
    <property type="match status" value="1"/>
</dbReference>
<feature type="binding site" evidence="13">
    <location>
        <begin position="55"/>
        <end position="62"/>
    </location>
    <ligand>
        <name>ATP</name>
        <dbReference type="ChEBI" id="CHEBI:30616"/>
    </ligand>
</feature>
<keyword evidence="5 13" id="KW-0444">Lipid biosynthesis</keyword>
<keyword evidence="7 13" id="KW-0808">Transferase</keyword>
<evidence type="ECO:0000313" key="14">
    <source>
        <dbReference type="EMBL" id="BCS88290.1"/>
    </source>
</evidence>
<comment type="catalytic activity">
    <reaction evidence="13">
        <text>a lipid A disaccharide + ATP = a lipid IVA + ADP + H(+)</text>
        <dbReference type="Rhea" id="RHEA:67840"/>
        <dbReference type="ChEBI" id="CHEBI:15378"/>
        <dbReference type="ChEBI" id="CHEBI:30616"/>
        <dbReference type="ChEBI" id="CHEBI:176343"/>
        <dbReference type="ChEBI" id="CHEBI:176425"/>
        <dbReference type="ChEBI" id="CHEBI:456216"/>
        <dbReference type="EC" id="2.7.1.130"/>
    </reaction>
</comment>
<dbReference type="EC" id="2.7.1.130" evidence="3 13"/>
<comment type="function">
    <text evidence="1 13">Transfers the gamma-phosphate of ATP to the 4'-position of a tetraacyldisaccharide 1-phosphate intermediate (termed DS-1-P) to form tetraacyldisaccharide 1,4'-bis-phosphate (lipid IVA).</text>
</comment>
<dbReference type="SUPFAM" id="SSF52540">
    <property type="entry name" value="P-loop containing nucleoside triphosphate hydrolases"/>
    <property type="match status" value="1"/>
</dbReference>
<organism evidence="14 15">
    <name type="scientific">Pseudodesulfovibrio sediminis</name>
    <dbReference type="NCBI Taxonomy" id="2810563"/>
    <lineage>
        <taxon>Bacteria</taxon>
        <taxon>Pseudomonadati</taxon>
        <taxon>Thermodesulfobacteriota</taxon>
        <taxon>Desulfovibrionia</taxon>
        <taxon>Desulfovibrionales</taxon>
        <taxon>Desulfovibrionaceae</taxon>
    </lineage>
</organism>
<keyword evidence="10 13" id="KW-0067">ATP-binding</keyword>
<keyword evidence="8 13" id="KW-0547">Nucleotide-binding</keyword>
<protein>
    <recommendedName>
        <fullName evidence="4 13">Tetraacyldisaccharide 4'-kinase</fullName>
        <ecNumber evidence="3 13">2.7.1.130</ecNumber>
    </recommendedName>
    <alternativeName>
        <fullName evidence="12 13">Lipid A 4'-kinase</fullName>
    </alternativeName>
</protein>
<evidence type="ECO:0000256" key="5">
    <source>
        <dbReference type="ARBA" id="ARBA00022516"/>
    </source>
</evidence>
<keyword evidence="6 13" id="KW-0441">Lipid A biosynthesis</keyword>
<sequence length="387" mass="43793">MSDVVTEMQRSLTPVLKPFSWVYGAGMRVREKLFNRGLMPSWEPPVLTVSVGNIGWGGTGKTPVAGWLLGWAETNGVQAVLLTRGYRSKAVSLPYEVHPEALAEEAGDEPLMLARDHLKAHIVVDPNRTRAGKMAIKKFQPDLLILDDGFQHMAVKRHLNLVLLKPDDLIGEWNRVVPAGSWREPKAALARADAFMIKTGPRGFERLEPFIEERLGHLHKPLFTFQIQPTGVRRVVDGQTALGFATESYLLVTGVGDPEQVQRTAKAYFGYSPVDHMIFKDHHTYTKYNVMNMLDRARKLGCKRILCTPKDAVKLGPMCTEEFWQFNLRVDFGPSTIAKDTTFETWWGRRYGAFDLRRADRVEYEADLQARRAGEMTELQEPDDGKK</sequence>
<dbReference type="PANTHER" id="PTHR42724">
    <property type="entry name" value="TETRAACYLDISACCHARIDE 4'-KINASE"/>
    <property type="match status" value="1"/>
</dbReference>
<evidence type="ECO:0000256" key="8">
    <source>
        <dbReference type="ARBA" id="ARBA00022741"/>
    </source>
</evidence>
<evidence type="ECO:0000256" key="1">
    <source>
        <dbReference type="ARBA" id="ARBA00002274"/>
    </source>
</evidence>
<dbReference type="InterPro" id="IPR027417">
    <property type="entry name" value="P-loop_NTPase"/>
</dbReference>
<evidence type="ECO:0000256" key="13">
    <source>
        <dbReference type="HAMAP-Rule" id="MF_00409"/>
    </source>
</evidence>
<evidence type="ECO:0000313" key="15">
    <source>
        <dbReference type="Proteomes" id="UP001053296"/>
    </source>
</evidence>
<keyword evidence="15" id="KW-1185">Reference proteome</keyword>
<name>A0ABM7P5U1_9BACT</name>
<keyword evidence="11 13" id="KW-0443">Lipid metabolism</keyword>